<accession>A0A3B5REK6</accession>
<dbReference type="Pfam" id="PF24778">
    <property type="entry name" value="Ig-CFAP74_3rd"/>
    <property type="match status" value="1"/>
</dbReference>
<dbReference type="InterPro" id="IPR056307">
    <property type="entry name" value="Ig-CFAP74_3rd"/>
</dbReference>
<dbReference type="Proteomes" id="UP000002852">
    <property type="component" value="Unassembled WGS sequence"/>
</dbReference>
<dbReference type="OMA" id="ENTMWHI"/>
<dbReference type="STRING" id="8083.ENSXMAP00000040361"/>
<feature type="region of interest" description="Disordered" evidence="2">
    <location>
        <begin position="82"/>
        <end position="102"/>
    </location>
</feature>
<dbReference type="OrthoDB" id="545169at2759"/>
<dbReference type="PANTHER" id="PTHR22538:SF0">
    <property type="entry name" value="CILIA- AND FLAGELLA-ASSOCIATED PROTEIN 74"/>
    <property type="match status" value="1"/>
</dbReference>
<dbReference type="Ensembl" id="ENSXMAT00000022459.1">
    <property type="protein sequence ID" value="ENSXMAP00000040361.1"/>
    <property type="gene ID" value="ENSXMAG00000020970.1"/>
</dbReference>
<feature type="compositionally biased region" description="Basic and acidic residues" evidence="2">
    <location>
        <begin position="1151"/>
        <end position="1170"/>
    </location>
</feature>
<evidence type="ECO:0000256" key="1">
    <source>
        <dbReference type="SAM" id="Coils"/>
    </source>
</evidence>
<feature type="domain" description="CFAP74 fourth Ig-like" evidence="5">
    <location>
        <begin position="948"/>
        <end position="1042"/>
    </location>
</feature>
<dbReference type="InterPro" id="IPR056306">
    <property type="entry name" value="Ig-CFAP74_2nd"/>
</dbReference>
<protein>
    <submittedName>
        <fullName evidence="6">Cilia and flagella associated protein 74</fullName>
    </submittedName>
</protein>
<evidence type="ECO:0000259" key="4">
    <source>
        <dbReference type="Pfam" id="PF24778"/>
    </source>
</evidence>
<feature type="compositionally biased region" description="Polar residues" evidence="2">
    <location>
        <begin position="705"/>
        <end position="718"/>
    </location>
</feature>
<reference evidence="7" key="1">
    <citation type="submission" date="2012-01" db="EMBL/GenBank/DDBJ databases">
        <authorList>
            <person name="Walter R."/>
            <person name="Schartl M."/>
            <person name="Warren W."/>
        </authorList>
    </citation>
    <scope>NUCLEOTIDE SEQUENCE [LARGE SCALE GENOMIC DNA]</scope>
    <source>
        <strain evidence="7">JP 163 A</strain>
    </source>
</reference>
<dbReference type="Gene3D" id="2.60.40.10">
    <property type="entry name" value="Immunoglobulins"/>
    <property type="match status" value="5"/>
</dbReference>
<evidence type="ECO:0000259" key="3">
    <source>
        <dbReference type="Pfam" id="PF24770"/>
    </source>
</evidence>
<feature type="domain" description="CFAP74 second Ig-like" evidence="3">
    <location>
        <begin position="656"/>
        <end position="826"/>
    </location>
</feature>
<organism evidence="6 7">
    <name type="scientific">Xiphophorus maculatus</name>
    <name type="common">Southern platyfish</name>
    <name type="synonym">Platypoecilus maculatus</name>
    <dbReference type="NCBI Taxonomy" id="8083"/>
    <lineage>
        <taxon>Eukaryota</taxon>
        <taxon>Metazoa</taxon>
        <taxon>Chordata</taxon>
        <taxon>Craniata</taxon>
        <taxon>Vertebrata</taxon>
        <taxon>Euteleostomi</taxon>
        <taxon>Actinopterygii</taxon>
        <taxon>Neopterygii</taxon>
        <taxon>Teleostei</taxon>
        <taxon>Neoteleostei</taxon>
        <taxon>Acanthomorphata</taxon>
        <taxon>Ovalentaria</taxon>
        <taxon>Atherinomorphae</taxon>
        <taxon>Cyprinodontiformes</taxon>
        <taxon>Poeciliidae</taxon>
        <taxon>Poeciliinae</taxon>
        <taxon>Xiphophorus</taxon>
    </lineage>
</organism>
<reference evidence="7" key="2">
    <citation type="journal article" date="2013" name="Nat. Genet.">
        <title>The genome of the platyfish, Xiphophorus maculatus, provides insights into evolutionary adaptation and several complex traits.</title>
        <authorList>
            <person name="Schartl M."/>
            <person name="Walter R.B."/>
            <person name="Shen Y."/>
            <person name="Garcia T."/>
            <person name="Catchen J."/>
            <person name="Amores A."/>
            <person name="Braasch I."/>
            <person name="Chalopin D."/>
            <person name="Volff J.N."/>
            <person name="Lesch K.P."/>
            <person name="Bisazza A."/>
            <person name="Minx P."/>
            <person name="Hillier L."/>
            <person name="Wilson R.K."/>
            <person name="Fuerstenberg S."/>
            <person name="Boore J."/>
            <person name="Searle S."/>
            <person name="Postlethwait J.H."/>
            <person name="Warren W.C."/>
        </authorList>
    </citation>
    <scope>NUCLEOTIDE SEQUENCE [LARGE SCALE GENOMIC DNA]</scope>
    <source>
        <strain evidence="7">JP 163 A</strain>
    </source>
</reference>
<sequence>MRKSLTKQHSELAAPISLMDFEEFECAPEGGSLKSGLFDVILRSFDETEEEEEAEEEVVEVEDVYFHEEPAPPPDLDWVEELSDEDEGEGHGDGAGDFAPVANNSKQRSFAEIARMFKLKRNLDQIDSFYRQKEHDVQKTREKLNICCHNIKCCLEQKDQLEWEIEQQKANDNSVAVFRLRTQHELLCQNLQNEEKLEGQIHTKLRQQEMELNMIEVQLGNISKVHQEMEEDEQLFEVLKAQKAVTRLEQERKVSQNRQRRIKLFMDEQAAKLRKEEIECQRKTEEFRANRKIAAKYLRQSNKRLHQQVAEKEQQNREFIERRIQAVESLKSNIAANQESLRGQQKRAKKKVLKKEQDERQLKASLEAQGFNGFKHVYLKRQLEEAKRKQQEFEESQKSKRLEIVAKMLQEEQLVKKRSKAPPPNLSSHDKFSSLRQGKEVLLSQLEPKPPSAPPSTILHKRDYSTIYESSSTSSDGENFEMEMEEIVHKRTDYTTPADFLVEPEFSGLWEQECKKPVLSSAKSEVKEAESSMDSGMLNATGRRILKQPPFSSKPEVVLFKDFDVGKRYKKKIVLTNISYTISVCKFIRISAELMEFISVKFQPPGSLSTGMSCEMLVIFHPLINEDLVGECYFESTFGPFSVPVRCTIKKFNPEVDCKSIDFGSHVVGQSVSRTITLTNNGALASFFSMGTSMHLSPARKHAQMPSQDFANTDPGSENITYSRRQSSYSLGLEEVHPKQQSLPTESEINPHLSSDVGTRVNLTLVDYCDIILGNVRGGEIGPFQSVKLEILFKPTIPGETIMDFYIRFSDTNTKPIPIHVSGVAVSNPVWVIHPSIDLKICTFDCLYQYTIVLQSRENRAFKLTFDLCPEMRKHLEIIPKRGFIQALSTFKAQLKFIPRQSLSKDAQNYFDSNTGVLEVPMTVQVAGQVRPAQYTIHAIVTSSDLQFDHTEVDFGHCSICHFVRTTVCLTNMSILPQDFGFVAVPEYIEVQPYDGFGTLLPQETLEIDLIFSPKKPIKYDFQLRCKSGIDRDFVLPCRGVGFHPPLVLSHSLIQFRPTAVGDKSTATIYLTNYQDKEAATRLIKVVSAVEAPRLFCFNLPKDSDISITPAVGRLLPGERCLVQVMFRPVLLEKMIIEEALRLQHSTKLTSEKEQDVSRLTEQEMKRDTAAEPNRGRRTPGYAKRRETSFPSSKLADRVGLNPGCELYGKARDSLLRSFTRYYREYIVCCFVSDGDPPEANVQPTWSPVNTLHLKLECPAIQPPLLVISGNGNNVLDFRQVYIGSRVVERFTIQNISEEPVELTSSLLDLHGPFSLINAMRGLNPGEKHTLVLAFTPTLDKKYCEILHVRTPKMVLEIILRGEGALPFVSSSHSGDLPDVVYALEKDIVSQHFKLTNRSAEAVDYRVMLASHSLNSPQHGADRVTLLLDGHRDTQIHPAVGTQNYRGLSVFSVLPLEGSLAPGKKQDIAITFQPDHSSLYYTDRLTIELLNKCKVCEIDLKGAVPSRNMYLCGVDPLTVPIDSLLPVFTPLHPQLTEAEEKPCIPLLVTLVASCKAGVIRPAVRELRVGCISSPHSNKKSGEFHWDDLAAVQQQGFQVEPAKGVVEAGSSCSVTITWMPQSIYKPLEVVQVCVPLTVKSDETTSYKVTLMAFVSSAAD</sequence>
<feature type="domain" description="CFAP74 third Ig-like" evidence="4">
    <location>
        <begin position="830"/>
        <end position="942"/>
    </location>
</feature>
<name>A0A3B5REK6_XIPMA</name>
<evidence type="ECO:0000313" key="6">
    <source>
        <dbReference type="Ensembl" id="ENSXMAP00000040361.1"/>
    </source>
</evidence>
<feature type="coiled-coil region" evidence="1">
    <location>
        <begin position="376"/>
        <end position="403"/>
    </location>
</feature>
<dbReference type="InterPro" id="IPR013783">
    <property type="entry name" value="Ig-like_fold"/>
</dbReference>
<keyword evidence="7" id="KW-1185">Reference proteome</keyword>
<evidence type="ECO:0000313" key="7">
    <source>
        <dbReference type="Proteomes" id="UP000002852"/>
    </source>
</evidence>
<feature type="region of interest" description="Disordered" evidence="2">
    <location>
        <begin position="414"/>
        <end position="434"/>
    </location>
</feature>
<evidence type="ECO:0000256" key="2">
    <source>
        <dbReference type="SAM" id="MobiDB-lite"/>
    </source>
</evidence>
<reference evidence="6" key="3">
    <citation type="submission" date="2025-08" db="UniProtKB">
        <authorList>
            <consortium name="Ensembl"/>
        </authorList>
    </citation>
    <scope>IDENTIFICATION</scope>
    <source>
        <strain evidence="6">JP 163 A</strain>
    </source>
</reference>
<dbReference type="PANTHER" id="PTHR22538">
    <property type="entry name" value="CILIA- AND FLAGELLA-ASSOCIATED PROTEIN 74"/>
    <property type="match status" value="1"/>
</dbReference>
<feature type="region of interest" description="Disordered" evidence="2">
    <location>
        <begin position="1151"/>
        <end position="1195"/>
    </location>
</feature>
<evidence type="ECO:0000259" key="5">
    <source>
        <dbReference type="Pfam" id="PF24798"/>
    </source>
</evidence>
<dbReference type="Pfam" id="PF24770">
    <property type="entry name" value="Ig-CFAP74_2"/>
    <property type="match status" value="1"/>
</dbReference>
<dbReference type="Pfam" id="PF24798">
    <property type="entry name" value="Ig-CFAP74_4th"/>
    <property type="match status" value="1"/>
</dbReference>
<feature type="coiled-coil region" evidence="1">
    <location>
        <begin position="238"/>
        <end position="330"/>
    </location>
</feature>
<dbReference type="GeneID" id="106699656"/>
<dbReference type="RefSeq" id="XP_023187227.1">
    <property type="nucleotide sequence ID" value="XM_023331459.1"/>
</dbReference>
<feature type="region of interest" description="Disordered" evidence="2">
    <location>
        <begin position="698"/>
        <end position="718"/>
    </location>
</feature>
<dbReference type="GeneTree" id="ENSGT00900000141054"/>
<proteinExistence type="predicted"/>
<dbReference type="InParanoid" id="A0A3B5REK6"/>
<dbReference type="InterPro" id="IPR056310">
    <property type="entry name" value="Ig-CFAP74_4th"/>
</dbReference>
<reference evidence="6" key="4">
    <citation type="submission" date="2025-09" db="UniProtKB">
        <authorList>
            <consortium name="Ensembl"/>
        </authorList>
    </citation>
    <scope>IDENTIFICATION</scope>
    <source>
        <strain evidence="6">JP 163 A</strain>
    </source>
</reference>
<keyword evidence="1" id="KW-0175">Coiled coil</keyword>
<dbReference type="Pfam" id="PF24771">
    <property type="entry name" value="Ig_CFAP74_1st"/>
    <property type="match status" value="1"/>
</dbReference>